<dbReference type="PANTHER" id="PTHR30579">
    <property type="entry name" value="TRANSCRIPTIONAL REGULATOR"/>
    <property type="match status" value="1"/>
</dbReference>
<comment type="similarity">
    <text evidence="1">Belongs to the LysR transcriptional regulatory family.</text>
</comment>
<evidence type="ECO:0000256" key="4">
    <source>
        <dbReference type="ARBA" id="ARBA00023163"/>
    </source>
</evidence>
<evidence type="ECO:0000259" key="5">
    <source>
        <dbReference type="PROSITE" id="PS50931"/>
    </source>
</evidence>
<dbReference type="SUPFAM" id="SSF46785">
    <property type="entry name" value="Winged helix' DNA-binding domain"/>
    <property type="match status" value="1"/>
</dbReference>
<dbReference type="Gene3D" id="1.10.10.10">
    <property type="entry name" value="Winged helix-like DNA-binding domain superfamily/Winged helix DNA-binding domain"/>
    <property type="match status" value="1"/>
</dbReference>
<dbReference type="InterPro" id="IPR000847">
    <property type="entry name" value="LysR_HTH_N"/>
</dbReference>
<dbReference type="Proteomes" id="UP001189757">
    <property type="component" value="Unassembled WGS sequence"/>
</dbReference>
<protein>
    <recommendedName>
        <fullName evidence="5">HTH lysR-type domain-containing protein</fullName>
    </recommendedName>
</protein>
<dbReference type="EMBL" id="CATZLL010000005">
    <property type="protein sequence ID" value="CAJ0813505.1"/>
    <property type="molecule type" value="Genomic_DNA"/>
</dbReference>
<evidence type="ECO:0000313" key="6">
    <source>
        <dbReference type="EMBL" id="CAJ0813505.1"/>
    </source>
</evidence>
<name>A0ABN9JME6_9RALS</name>
<dbReference type="InterPro" id="IPR005119">
    <property type="entry name" value="LysR_subst-bd"/>
</dbReference>
<dbReference type="Gene3D" id="3.40.190.290">
    <property type="match status" value="1"/>
</dbReference>
<evidence type="ECO:0000256" key="2">
    <source>
        <dbReference type="ARBA" id="ARBA00023015"/>
    </source>
</evidence>
<keyword evidence="7" id="KW-1185">Reference proteome</keyword>
<organism evidence="6 7">
    <name type="scientific">Ralstonia flaminis</name>
    <dbReference type="NCBI Taxonomy" id="3058597"/>
    <lineage>
        <taxon>Bacteria</taxon>
        <taxon>Pseudomonadati</taxon>
        <taxon>Pseudomonadota</taxon>
        <taxon>Betaproteobacteria</taxon>
        <taxon>Burkholderiales</taxon>
        <taxon>Burkholderiaceae</taxon>
        <taxon>Ralstonia</taxon>
    </lineage>
</organism>
<dbReference type="SUPFAM" id="SSF53850">
    <property type="entry name" value="Periplasmic binding protein-like II"/>
    <property type="match status" value="1"/>
</dbReference>
<evidence type="ECO:0000256" key="1">
    <source>
        <dbReference type="ARBA" id="ARBA00009437"/>
    </source>
</evidence>
<dbReference type="InterPro" id="IPR036390">
    <property type="entry name" value="WH_DNA-bd_sf"/>
</dbReference>
<dbReference type="Pfam" id="PF03466">
    <property type="entry name" value="LysR_substrate"/>
    <property type="match status" value="1"/>
</dbReference>
<proteinExistence type="inferred from homology"/>
<evidence type="ECO:0000256" key="3">
    <source>
        <dbReference type="ARBA" id="ARBA00023125"/>
    </source>
</evidence>
<sequence length="293" mass="31989">MHAETQYRLSAADLEVVLAMARTGTLAAAGDRLGVDASTVFRSLQRIERGLGQSLFARSRTGYLANDLAQSLAERAEQVEAALEDARSAVHAAPDQVSGTVRITTTDTILVGLVAPALQALQAQHPNLTYDLRVSNELASLTRRDADIAVRATRRPPQHLVGKHLGSIRVGLYAGRDRGITYADVEAGRAPWIAIDDAIPEHPSVAWRKRHFPKVVPTYFVNSLQIAAEMVAMGAGIAILPVVMAQARSDLVLLRDLRDANQSELWLLTHPESRHLRRIATVYGHLAQVLRMP</sequence>
<comment type="caution">
    <text evidence="6">The sequence shown here is derived from an EMBL/GenBank/DDBJ whole genome shotgun (WGS) entry which is preliminary data.</text>
</comment>
<keyword evidence="4" id="KW-0804">Transcription</keyword>
<feature type="domain" description="HTH lysR-type" evidence="5">
    <location>
        <begin position="9"/>
        <end position="66"/>
    </location>
</feature>
<dbReference type="PROSITE" id="PS50931">
    <property type="entry name" value="HTH_LYSR"/>
    <property type="match status" value="1"/>
</dbReference>
<dbReference type="PANTHER" id="PTHR30579:SF3">
    <property type="entry name" value="TRANSCRIPTIONAL REGULATORY PROTEIN"/>
    <property type="match status" value="1"/>
</dbReference>
<keyword evidence="3" id="KW-0238">DNA-binding</keyword>
<dbReference type="Pfam" id="PF00126">
    <property type="entry name" value="HTH_1"/>
    <property type="match status" value="1"/>
</dbReference>
<dbReference type="RefSeq" id="WP_316680926.1">
    <property type="nucleotide sequence ID" value="NZ_CATZLL010000005.1"/>
</dbReference>
<dbReference type="InterPro" id="IPR050176">
    <property type="entry name" value="LTTR"/>
</dbReference>
<dbReference type="InterPro" id="IPR036388">
    <property type="entry name" value="WH-like_DNA-bd_sf"/>
</dbReference>
<gene>
    <name evidence="6" type="ORF">LMG18101_01936</name>
</gene>
<evidence type="ECO:0000313" key="7">
    <source>
        <dbReference type="Proteomes" id="UP001189757"/>
    </source>
</evidence>
<keyword evidence="2" id="KW-0805">Transcription regulation</keyword>
<accession>A0ABN9JME6</accession>
<reference evidence="6 7" key="1">
    <citation type="submission" date="2023-07" db="EMBL/GenBank/DDBJ databases">
        <authorList>
            <person name="Peeters C."/>
        </authorList>
    </citation>
    <scope>NUCLEOTIDE SEQUENCE [LARGE SCALE GENOMIC DNA]</scope>
    <source>
        <strain evidence="6 7">LMG 18101</strain>
    </source>
</reference>